<dbReference type="RefSeq" id="WP_309938161.1">
    <property type="nucleotide sequence ID" value="NZ_AP025305.1"/>
</dbReference>
<dbReference type="Proteomes" id="UP001185092">
    <property type="component" value="Unassembled WGS sequence"/>
</dbReference>
<dbReference type="AlphaFoldDB" id="A0AAE3XL77"/>
<feature type="compositionally biased region" description="Low complexity" evidence="1">
    <location>
        <begin position="216"/>
        <end position="236"/>
    </location>
</feature>
<feature type="region of interest" description="Disordered" evidence="1">
    <location>
        <begin position="210"/>
        <end position="243"/>
    </location>
</feature>
<evidence type="ECO:0000313" key="3">
    <source>
        <dbReference type="Proteomes" id="UP001185092"/>
    </source>
</evidence>
<proteinExistence type="predicted"/>
<keyword evidence="3" id="KW-1185">Reference proteome</keyword>
<evidence type="ECO:0000313" key="2">
    <source>
        <dbReference type="EMBL" id="MDR6238653.1"/>
    </source>
</evidence>
<name>A0AAE3XL77_9BACT</name>
<evidence type="ECO:0000256" key="1">
    <source>
        <dbReference type="SAM" id="MobiDB-lite"/>
    </source>
</evidence>
<comment type="caution">
    <text evidence="2">The sequence shown here is derived from an EMBL/GenBank/DDBJ whole genome shotgun (WGS) entry which is preliminary data.</text>
</comment>
<dbReference type="PROSITE" id="PS51257">
    <property type="entry name" value="PROKAR_LIPOPROTEIN"/>
    <property type="match status" value="1"/>
</dbReference>
<reference evidence="2" key="1">
    <citation type="submission" date="2023-07" db="EMBL/GenBank/DDBJ databases">
        <title>Genomic Encyclopedia of Type Strains, Phase IV (KMG-IV): sequencing the most valuable type-strain genomes for metagenomic binning, comparative biology and taxonomic classification.</title>
        <authorList>
            <person name="Goeker M."/>
        </authorList>
    </citation>
    <scope>NUCLEOTIDE SEQUENCE</scope>
    <source>
        <strain evidence="2">DSM 26174</strain>
    </source>
</reference>
<sequence>MKRLLHISLAFVLIASLYSCGGGGYKKSALDKLIVSLDSVPTYSIILQDMDAEGIFSNTYKQQFKIIKPVNGLPTETTTPFYEVSEREFLKYEDALGMTIVSKTDGKLKKEISPAGYSNYIGNSQYGQWRQGSNGSSFWEFYGRYAFMNSMFNLLAYPARRSYWNDYRNNYYSSGRSYYGPTQNGRTYYGTYGTTNQKSNSVWSKKQNTFKNRVNSRTSRSSSRSSSRYSGSSYRSRGGGFGK</sequence>
<organism evidence="2 3">
    <name type="scientific">Aureibacter tunicatorum</name>
    <dbReference type="NCBI Taxonomy" id="866807"/>
    <lineage>
        <taxon>Bacteria</taxon>
        <taxon>Pseudomonadati</taxon>
        <taxon>Bacteroidota</taxon>
        <taxon>Cytophagia</taxon>
        <taxon>Cytophagales</taxon>
        <taxon>Persicobacteraceae</taxon>
        <taxon>Aureibacter</taxon>
    </lineage>
</organism>
<accession>A0AAE3XL77</accession>
<dbReference type="EMBL" id="JAVDQD010000002">
    <property type="protein sequence ID" value="MDR6238653.1"/>
    <property type="molecule type" value="Genomic_DNA"/>
</dbReference>
<gene>
    <name evidence="2" type="ORF">HNQ88_001690</name>
</gene>
<protein>
    <submittedName>
        <fullName evidence="2">Uncharacterized protein</fullName>
    </submittedName>
</protein>